<dbReference type="AlphaFoldDB" id="A0A3D9EIS3"/>
<dbReference type="InterPro" id="IPR021364">
    <property type="entry name" value="DUF2857"/>
</dbReference>
<name>A0A3D9EIS3_ECTOL</name>
<proteinExistence type="predicted"/>
<comment type="caution">
    <text evidence="1">The sequence shown here is derived from an EMBL/GenBank/DDBJ whole genome shotgun (WGS) entry which is preliminary data.</text>
</comment>
<dbReference type="Pfam" id="PF11198">
    <property type="entry name" value="DUF2857"/>
    <property type="match status" value="1"/>
</dbReference>
<evidence type="ECO:0000313" key="1">
    <source>
        <dbReference type="EMBL" id="RED02906.1"/>
    </source>
</evidence>
<dbReference type="RefSeq" id="WP_115946275.1">
    <property type="nucleotide sequence ID" value="NZ_QRDL01000004.1"/>
</dbReference>
<dbReference type="Proteomes" id="UP000256988">
    <property type="component" value="Unassembled WGS sequence"/>
</dbReference>
<protein>
    <submittedName>
        <fullName evidence="1">Uncharacterized protein DUF2857</fullName>
    </submittedName>
</protein>
<accession>A0A3D9EIS3</accession>
<sequence length="183" mass="20616">MPTSHPLNQAVLTQALHHLHHGELRRCQAMGFDEEELAALKQPDLVSLLVNAPVSWCTVSINRDVIKRLLGQSADVSQEIAQIDRMLRLGSSSEMVSHRFGLTHQEVALRRKVLGLPKRKGRYPTLDDAQDAALWRQWKTEVAQRGLSTDDETAMLELAMELAEAHEVPLAVLWSSVRRWTGQ</sequence>
<reference evidence="1 2" key="1">
    <citation type="submission" date="2018-07" db="EMBL/GenBank/DDBJ databases">
        <title>Genome sequencing of rice bacterial endophytes.</title>
        <authorList>
            <person name="Venturi V."/>
        </authorList>
    </citation>
    <scope>NUCLEOTIDE SEQUENCE [LARGE SCALE GENOMIC DNA]</scope>
    <source>
        <strain evidence="1 2">AG1002</strain>
    </source>
</reference>
<dbReference type="EMBL" id="QRDL01000004">
    <property type="protein sequence ID" value="RED02906.1"/>
    <property type="molecule type" value="Genomic_DNA"/>
</dbReference>
<organism evidence="1 2">
    <name type="scientific">Ectopseudomonas oleovorans</name>
    <name type="common">Pseudomonas oleovorans</name>
    <dbReference type="NCBI Taxonomy" id="301"/>
    <lineage>
        <taxon>Bacteria</taxon>
        <taxon>Pseudomonadati</taxon>
        <taxon>Pseudomonadota</taxon>
        <taxon>Gammaproteobacteria</taxon>
        <taxon>Pseudomonadales</taxon>
        <taxon>Pseudomonadaceae</taxon>
        <taxon>Ectopseudomonas</taxon>
    </lineage>
</organism>
<gene>
    <name evidence="1" type="ORF">DFO60_2942</name>
</gene>
<evidence type="ECO:0000313" key="2">
    <source>
        <dbReference type="Proteomes" id="UP000256988"/>
    </source>
</evidence>